<evidence type="ECO:0000256" key="2">
    <source>
        <dbReference type="SAM" id="Phobius"/>
    </source>
</evidence>
<dbReference type="OrthoDB" id="5377623at2759"/>
<reference evidence="4 5" key="1">
    <citation type="journal article" date="2016" name="Genome Biol. Evol.">
        <title>Divergent and convergent evolution of fungal pathogenicity.</title>
        <authorList>
            <person name="Shang Y."/>
            <person name="Xiao G."/>
            <person name="Zheng P."/>
            <person name="Cen K."/>
            <person name="Zhan S."/>
            <person name="Wang C."/>
        </authorList>
    </citation>
    <scope>NUCLEOTIDE SEQUENCE [LARGE SCALE GENOMIC DNA]</scope>
    <source>
        <strain evidence="4 5">ARSEF 7405</strain>
    </source>
</reference>
<feature type="region of interest" description="Disordered" evidence="1">
    <location>
        <begin position="529"/>
        <end position="548"/>
    </location>
</feature>
<evidence type="ECO:0000313" key="4">
    <source>
        <dbReference type="EMBL" id="KZZ90639.1"/>
    </source>
</evidence>
<feature type="transmembrane region" description="Helical" evidence="2">
    <location>
        <begin position="41"/>
        <end position="62"/>
    </location>
</feature>
<dbReference type="Pfam" id="PF06011">
    <property type="entry name" value="TRP"/>
    <property type="match status" value="1"/>
</dbReference>
<dbReference type="GO" id="GO:0009272">
    <property type="term" value="P:fungal-type cell wall biogenesis"/>
    <property type="evidence" value="ECO:0007669"/>
    <property type="project" value="TreeGrafter"/>
</dbReference>
<feature type="transmembrane region" description="Helical" evidence="2">
    <location>
        <begin position="380"/>
        <end position="401"/>
    </location>
</feature>
<feature type="transmembrane region" description="Helical" evidence="2">
    <location>
        <begin position="218"/>
        <end position="239"/>
    </location>
</feature>
<feature type="transmembrane region" description="Helical" evidence="2">
    <location>
        <begin position="260"/>
        <end position="283"/>
    </location>
</feature>
<dbReference type="GO" id="GO:0016020">
    <property type="term" value="C:membrane"/>
    <property type="evidence" value="ECO:0007669"/>
    <property type="project" value="TreeGrafter"/>
</dbReference>
<gene>
    <name evidence="4" type="ORF">AAP_03734</name>
</gene>
<dbReference type="PANTHER" id="PTHR31145">
    <property type="entry name" value="INTEGRAL MEMBRANE PROTEIN (AFU_ORTHOLOGUE AFUA_7G01610)"/>
    <property type="match status" value="1"/>
</dbReference>
<feature type="transmembrane region" description="Helical" evidence="2">
    <location>
        <begin position="436"/>
        <end position="456"/>
    </location>
</feature>
<name>A0A167XYQ2_9EURO</name>
<feature type="transmembrane region" description="Helical" evidence="2">
    <location>
        <begin position="468"/>
        <end position="493"/>
    </location>
</feature>
<accession>A0A167XYQ2</accession>
<evidence type="ECO:0000313" key="5">
    <source>
        <dbReference type="Proteomes" id="UP000242877"/>
    </source>
</evidence>
<keyword evidence="2" id="KW-1133">Transmembrane helix</keyword>
<feature type="domain" description="TRP C-terminal" evidence="3">
    <location>
        <begin position="46"/>
        <end position="503"/>
    </location>
</feature>
<dbReference type="GO" id="GO:0055085">
    <property type="term" value="P:transmembrane transport"/>
    <property type="evidence" value="ECO:0007669"/>
    <property type="project" value="TreeGrafter"/>
</dbReference>
<dbReference type="InterPro" id="IPR010308">
    <property type="entry name" value="TRP_C"/>
</dbReference>
<dbReference type="AlphaFoldDB" id="A0A167XYQ2"/>
<evidence type="ECO:0000256" key="1">
    <source>
        <dbReference type="SAM" id="MobiDB-lite"/>
    </source>
</evidence>
<dbReference type="InterPro" id="IPR040241">
    <property type="entry name" value="TRP_Flc/Pkd2-like"/>
</dbReference>
<evidence type="ECO:0000259" key="3">
    <source>
        <dbReference type="Pfam" id="PF06011"/>
    </source>
</evidence>
<keyword evidence="5" id="KW-1185">Reference proteome</keyword>
<keyword evidence="2" id="KW-0812">Transmembrane</keyword>
<comment type="caution">
    <text evidence="4">The sequence shown here is derived from an EMBL/GenBank/DDBJ whole genome shotgun (WGS) entry which is preliminary data.</text>
</comment>
<protein>
    <recommendedName>
        <fullName evidence="3">TRP C-terminal domain-containing protein</fullName>
    </recommendedName>
</protein>
<dbReference type="VEuPathDB" id="FungiDB:AAP_03734"/>
<organism evidence="4 5">
    <name type="scientific">Ascosphaera apis ARSEF 7405</name>
    <dbReference type="NCBI Taxonomy" id="392613"/>
    <lineage>
        <taxon>Eukaryota</taxon>
        <taxon>Fungi</taxon>
        <taxon>Dikarya</taxon>
        <taxon>Ascomycota</taxon>
        <taxon>Pezizomycotina</taxon>
        <taxon>Eurotiomycetes</taxon>
        <taxon>Eurotiomycetidae</taxon>
        <taxon>Onygenales</taxon>
        <taxon>Ascosphaeraceae</taxon>
        <taxon>Ascosphaera</taxon>
    </lineage>
</organism>
<feature type="transmembrane region" description="Helical" evidence="2">
    <location>
        <begin position="407"/>
        <end position="424"/>
    </location>
</feature>
<dbReference type="EMBL" id="AZGZ01000016">
    <property type="protein sequence ID" value="KZZ90639.1"/>
    <property type="molecule type" value="Genomic_DNA"/>
</dbReference>
<dbReference type="Proteomes" id="UP000242877">
    <property type="component" value="Unassembled WGS sequence"/>
</dbReference>
<dbReference type="PANTHER" id="PTHR31145:SF7">
    <property type="entry name" value="TRP-LIKE ION CHANNEL"/>
    <property type="match status" value="1"/>
</dbReference>
<sequence length="548" mass="61438">MTIPDFEGQAIIQIFSNASQSQVGCYSSAVTNGYTMAQPKAINSLLIFFTLIAVLTSTAIALFDTDAPTIRDHYAHSPSVIVTLSIFHHIFYSSAVSVNWPRILISFWSNYAWLAGMIHTNPMQHSISRATGYRARDLIKLGSSPVDFSGPMIGGYELHEIYPIDHPAPHMKRSINEDFHIESPRVRQGFPLPGNYSGLSGVLSVENIPAANAFMTNFVWFLIIFAISLGGVPIIKFILELAVGTELISEKRLSTFRRRWRLYVIGLLGKLLLSGFHMLIFTATYQLSLNGKAGVVFFAVVVFLLIMSCMCVIAGRAILAALKGTDQEPYTWSEKIDYLCRNSWTDLRDGNRPRLAPVNHDTHYLCKFGWLSARYRLERWWWFIPSLAYEFLRGCILGAAIDNPFGQIFVTLALEVIMLAYSVWMKPYEATRLNVLAVYLLGISKVLTISLSAAFHPQFSVPRITTTVIGVFIIIIHGLLTLVAIALIILGTFCTHLSLRRRNVLDHSEENVPQASDEYLGMRYLSRVEDSSAQQAQEPPKPDTKEES</sequence>
<proteinExistence type="predicted"/>
<feature type="transmembrane region" description="Helical" evidence="2">
    <location>
        <begin position="295"/>
        <end position="319"/>
    </location>
</feature>
<keyword evidence="2" id="KW-0472">Membrane</keyword>